<evidence type="ECO:0000256" key="1">
    <source>
        <dbReference type="ARBA" id="ARBA00002368"/>
    </source>
</evidence>
<feature type="binding site" description="via carbamate group" evidence="9">
    <location>
        <position position="109"/>
    </location>
    <ligand>
        <name>Zn(2+)</name>
        <dbReference type="ChEBI" id="CHEBI:29105"/>
        <label>1</label>
    </ligand>
</feature>
<dbReference type="PANTHER" id="PTHR43137:SF1">
    <property type="entry name" value="DIHYDROOROTASE"/>
    <property type="match status" value="1"/>
</dbReference>
<feature type="active site" evidence="9">
    <location>
        <position position="259"/>
    </location>
</feature>
<dbReference type="Proteomes" id="UP000011547">
    <property type="component" value="Chromosome"/>
</dbReference>
<dbReference type="PATRIC" id="fig|1208919.3.peg.568"/>
<feature type="binding site" evidence="9">
    <location>
        <position position="259"/>
    </location>
    <ligand>
        <name>Zn(2+)</name>
        <dbReference type="ChEBI" id="CHEBI:29105"/>
        <label>1</label>
    </ligand>
</feature>
<dbReference type="GO" id="GO:0044205">
    <property type="term" value="P:'de novo' UMP biosynthetic process"/>
    <property type="evidence" value="ECO:0007669"/>
    <property type="project" value="UniProtKB-UniRule"/>
</dbReference>
<dbReference type="UniPathway" id="UPA00070">
    <property type="reaction ID" value="UER00117"/>
</dbReference>
<comment type="catalytic activity">
    <reaction evidence="9 10">
        <text>(S)-dihydroorotate + H2O = N-carbamoyl-L-aspartate + H(+)</text>
        <dbReference type="Rhea" id="RHEA:24296"/>
        <dbReference type="ChEBI" id="CHEBI:15377"/>
        <dbReference type="ChEBI" id="CHEBI:15378"/>
        <dbReference type="ChEBI" id="CHEBI:30864"/>
        <dbReference type="ChEBI" id="CHEBI:32814"/>
        <dbReference type="EC" id="3.5.2.3"/>
    </reaction>
</comment>
<dbReference type="EC" id="3.5.2.3" evidence="4 9"/>
<comment type="cofactor">
    <cofactor evidence="9 10">
        <name>Zn(2+)</name>
        <dbReference type="ChEBI" id="CHEBI:29105"/>
    </cofactor>
    <text evidence="9 10">Binds 2 Zn(2+) ions per subunit.</text>
</comment>
<dbReference type="InterPro" id="IPR006680">
    <property type="entry name" value="Amidohydro-rel"/>
</dbReference>
<dbReference type="GO" id="GO:0005829">
    <property type="term" value="C:cytosol"/>
    <property type="evidence" value="ECO:0007669"/>
    <property type="project" value="TreeGrafter"/>
</dbReference>
<dbReference type="NCBIfam" id="TIGR00856">
    <property type="entry name" value="pyrC_dimer"/>
    <property type="match status" value="1"/>
</dbReference>
<dbReference type="RefSeq" id="WP_015396538.1">
    <property type="nucleotide sequence ID" value="NC_020294.1"/>
</dbReference>
<dbReference type="STRING" id="1208919.CDSE_0885"/>
<dbReference type="Gene3D" id="3.20.20.140">
    <property type="entry name" value="Metal-dependent hydrolases"/>
    <property type="match status" value="1"/>
</dbReference>
<feature type="binding site" evidence="9">
    <location>
        <position position="263"/>
    </location>
    <ligand>
        <name>substrate</name>
    </ligand>
</feature>
<evidence type="ECO:0000256" key="10">
    <source>
        <dbReference type="RuleBase" id="RU003440"/>
    </source>
</evidence>
<dbReference type="InterPro" id="IPR002195">
    <property type="entry name" value="Dihydroorotase_CS"/>
</dbReference>
<organism evidence="12 13">
    <name type="scientific">Candidatus Kinetoplastidibacterium desouzai TCC079E</name>
    <dbReference type="NCBI Taxonomy" id="1208919"/>
    <lineage>
        <taxon>Bacteria</taxon>
        <taxon>Pseudomonadati</taxon>
        <taxon>Pseudomonadota</taxon>
        <taxon>Betaproteobacteria</taxon>
        <taxon>Candidatus Kinetoplastidibacterium</taxon>
    </lineage>
</organism>
<name>M1LN32_9PROT</name>
<feature type="binding site" evidence="9">
    <location>
        <position position="147"/>
    </location>
    <ligand>
        <name>Zn(2+)</name>
        <dbReference type="ChEBI" id="CHEBI:29105"/>
        <label>2</label>
    </ligand>
</feature>
<evidence type="ECO:0000256" key="2">
    <source>
        <dbReference type="ARBA" id="ARBA00004880"/>
    </source>
</evidence>
<protein>
    <recommendedName>
        <fullName evidence="4 9">Dihydroorotase</fullName>
        <shortName evidence="9">DHOase</shortName>
        <ecNumber evidence="4 9">3.5.2.3</ecNumber>
    </recommendedName>
</protein>
<proteinExistence type="inferred from homology"/>
<gene>
    <name evidence="9" type="primary">pyrC</name>
    <name evidence="12" type="ORF">CDSE_0885</name>
</gene>
<feature type="binding site" evidence="9">
    <location>
        <position position="275"/>
    </location>
    <ligand>
        <name>substrate</name>
    </ligand>
</feature>
<feature type="binding site" description="via carbamate group" evidence="9">
    <location>
        <position position="109"/>
    </location>
    <ligand>
        <name>Zn(2+)</name>
        <dbReference type="ChEBI" id="CHEBI:29105"/>
        <label>2</label>
    </ligand>
</feature>
<evidence type="ECO:0000313" key="13">
    <source>
        <dbReference type="Proteomes" id="UP000011547"/>
    </source>
</evidence>
<feature type="modified residue" description="N6-carboxylysine" evidence="9">
    <location>
        <position position="109"/>
    </location>
</feature>
<evidence type="ECO:0000256" key="4">
    <source>
        <dbReference type="ARBA" id="ARBA00012860"/>
    </source>
</evidence>
<dbReference type="PROSITE" id="PS00483">
    <property type="entry name" value="DIHYDROOROTASE_2"/>
    <property type="match status" value="1"/>
</dbReference>
<comment type="similarity">
    <text evidence="3 9 10">Belongs to the metallo-dependent hydrolases superfamily. DHOase family. Class II DHOase subfamily.</text>
</comment>
<dbReference type="KEGG" id="kde:CDSE_0885"/>
<evidence type="ECO:0000256" key="9">
    <source>
        <dbReference type="HAMAP-Rule" id="MF_00219"/>
    </source>
</evidence>
<dbReference type="CDD" id="cd01294">
    <property type="entry name" value="DHOase"/>
    <property type="match status" value="1"/>
</dbReference>
<evidence type="ECO:0000256" key="3">
    <source>
        <dbReference type="ARBA" id="ARBA00005631"/>
    </source>
</evidence>
<comment type="subunit">
    <text evidence="9">Homodimer.</text>
</comment>
<feature type="binding site" evidence="9">
    <location>
        <begin position="16"/>
        <end position="18"/>
    </location>
    <ligand>
        <name>substrate</name>
    </ligand>
</feature>
<reference evidence="12 13" key="1">
    <citation type="journal article" date="2013" name="Genome Biol. Evol.">
        <title>Genome evolution and phylogenomic analysis of candidatus kinetoplastibacterium, the betaproteobacterial endosymbionts of strigomonas and angomonas.</title>
        <authorList>
            <person name="Alves J.M."/>
            <person name="Serrano M.G."/>
            <person name="Maia da Silva F."/>
            <person name="Voegtly L.J."/>
            <person name="Matveyev A.V."/>
            <person name="Teixeira M.M."/>
            <person name="Camargo E.P."/>
            <person name="Buck G.A."/>
        </authorList>
    </citation>
    <scope>NUCLEOTIDE SEQUENCE [LARGE SCALE GENOMIC DNA]</scope>
    <source>
        <strain evidence="12 13">TCC079E</strain>
    </source>
</reference>
<dbReference type="InterPro" id="IPR032466">
    <property type="entry name" value="Metal_Hydrolase"/>
</dbReference>
<keyword evidence="5 9" id="KW-0479">Metal-binding</keyword>
<dbReference type="SUPFAM" id="SSF51556">
    <property type="entry name" value="Metallo-dependent hydrolases"/>
    <property type="match status" value="1"/>
</dbReference>
<dbReference type="HOGENOM" id="CLU_041558_1_0_4"/>
<feature type="domain" description="Amidohydrolase-related" evidence="11">
    <location>
        <begin position="12"/>
        <end position="324"/>
    </location>
</feature>
<evidence type="ECO:0000259" key="11">
    <source>
        <dbReference type="Pfam" id="PF01979"/>
    </source>
</evidence>
<keyword evidence="13" id="KW-1185">Reference proteome</keyword>
<sequence length="363" mass="41119">MIDKFTITKPDDWHVHLRDSQMLDVVVLDTVKQFARAVVMPNLQIPVITTEMAIAYRERILNSIEKLKSENRIEVGNIFEPLMTIYLQDSTPSEEVLRAKKSGVVFAFKLYPASSTTNSQHGVVDLLGNCSELLENLQKVGMPLLVHSEVSDRRVDIFDRERVFIDRVMVILRKISKFKNSILSIFLTKEGVDFVLDDDNSPIAATITPQHLIYNRNDIFFGGLNPHLYCLPILKKEEDRIALLNAATSGNKKFFLGTDSAPHDKSFKENACSCAGCYNASHAMSLYASIFDSVGRLDNLELFASFNGPDFYNLPRNKELLTLYKEDNIVPNELTSNDIKIIPLSAGKILKWLYVAVFDFNLF</sequence>
<accession>M1LN32</accession>
<feature type="binding site" evidence="9">
    <location>
        <position position="42"/>
    </location>
    <ligand>
        <name>substrate</name>
    </ligand>
</feature>
<keyword evidence="7 9" id="KW-0862">Zinc</keyword>
<dbReference type="GO" id="GO:0008270">
    <property type="term" value="F:zinc ion binding"/>
    <property type="evidence" value="ECO:0007669"/>
    <property type="project" value="UniProtKB-UniRule"/>
</dbReference>
<evidence type="ECO:0000256" key="8">
    <source>
        <dbReference type="ARBA" id="ARBA00022975"/>
    </source>
</evidence>
<keyword evidence="8 9" id="KW-0665">Pyrimidine biosynthesis</keyword>
<feature type="binding site" evidence="9">
    <location>
        <position position="231"/>
    </location>
    <ligand>
        <name>substrate</name>
    </ligand>
</feature>
<feature type="binding site" evidence="9">
    <location>
        <position position="16"/>
    </location>
    <ligand>
        <name>Zn(2+)</name>
        <dbReference type="ChEBI" id="CHEBI:29105"/>
        <label>1</label>
    </ligand>
</feature>
<dbReference type="InterPro" id="IPR004721">
    <property type="entry name" value="DHOdimr"/>
</dbReference>
<dbReference type="AlphaFoldDB" id="M1LN32"/>
<dbReference type="GO" id="GO:0004151">
    <property type="term" value="F:dihydroorotase activity"/>
    <property type="evidence" value="ECO:0007669"/>
    <property type="project" value="UniProtKB-UniRule"/>
</dbReference>
<dbReference type="Pfam" id="PF01979">
    <property type="entry name" value="Amidohydro_1"/>
    <property type="match status" value="1"/>
</dbReference>
<comment type="function">
    <text evidence="1 9">Catalyzes the reversible cyclization of carbamoyl aspartate to dihydroorotate.</text>
</comment>
<comment type="pathway">
    <text evidence="2 9 10">Pyrimidine metabolism; UMP biosynthesis via de novo pathway; (S)-dihydroorotate from bicarbonate: step 3/3.</text>
</comment>
<dbReference type="eggNOG" id="COG0418">
    <property type="taxonomic scope" value="Bacteria"/>
</dbReference>
<evidence type="ECO:0000256" key="5">
    <source>
        <dbReference type="ARBA" id="ARBA00022723"/>
    </source>
</evidence>
<dbReference type="GO" id="GO:0006207">
    <property type="term" value="P:'de novo' pyrimidine nucleobase biosynthetic process"/>
    <property type="evidence" value="ECO:0007669"/>
    <property type="project" value="TreeGrafter"/>
</dbReference>
<feature type="binding site" evidence="9">
    <location>
        <position position="147"/>
    </location>
    <ligand>
        <name>substrate</name>
    </ligand>
</feature>
<comment type="caution">
    <text evidence="9">Lacks conserved residue(s) required for the propagation of feature annotation.</text>
</comment>
<dbReference type="EMBL" id="CP003803">
    <property type="protein sequence ID" value="AGF47127.1"/>
    <property type="molecule type" value="Genomic_DNA"/>
</dbReference>
<evidence type="ECO:0000256" key="7">
    <source>
        <dbReference type="ARBA" id="ARBA00022833"/>
    </source>
</evidence>
<feature type="binding site" evidence="9">
    <location>
        <position position="14"/>
    </location>
    <ligand>
        <name>Zn(2+)</name>
        <dbReference type="ChEBI" id="CHEBI:29105"/>
        <label>1</label>
    </ligand>
</feature>
<evidence type="ECO:0000313" key="12">
    <source>
        <dbReference type="EMBL" id="AGF47127.1"/>
    </source>
</evidence>
<keyword evidence="6 9" id="KW-0378">Hydrolase</keyword>
<dbReference type="PIRSF" id="PIRSF001237">
    <property type="entry name" value="DHOdimr"/>
    <property type="match status" value="1"/>
</dbReference>
<evidence type="ECO:0000256" key="6">
    <source>
        <dbReference type="ARBA" id="ARBA00022801"/>
    </source>
</evidence>
<dbReference type="PANTHER" id="PTHR43137">
    <property type="entry name" value="DIHYDROOROTASE"/>
    <property type="match status" value="1"/>
</dbReference>
<dbReference type="HAMAP" id="MF_00219">
    <property type="entry name" value="PyrC_classII"/>
    <property type="match status" value="1"/>
</dbReference>